<comment type="catalytic activity">
    <reaction evidence="12">
        <text>ATP + H2O = ADP + phosphate + H(+)</text>
        <dbReference type="Rhea" id="RHEA:13065"/>
        <dbReference type="ChEBI" id="CHEBI:15377"/>
        <dbReference type="ChEBI" id="CHEBI:15378"/>
        <dbReference type="ChEBI" id="CHEBI:30616"/>
        <dbReference type="ChEBI" id="CHEBI:43474"/>
        <dbReference type="ChEBI" id="CHEBI:456216"/>
    </reaction>
</comment>
<dbReference type="GO" id="GO:0016787">
    <property type="term" value="F:hydrolase activity"/>
    <property type="evidence" value="ECO:0007669"/>
    <property type="project" value="UniProtKB-KW"/>
</dbReference>
<reference evidence="14" key="1">
    <citation type="submission" date="2011-11" db="EMBL/GenBank/DDBJ databases">
        <title>Decoding the brain transcriptome of the Eastern honeybee (Apis cerana) based on pyrosequencing.</title>
        <authorList>
            <person name="Sun L."/>
            <person name="Zheng H."/>
            <person name="Wang Y."/>
            <person name="Xie X."/>
            <person name="Zhu Y."/>
            <person name="Gu W."/>
            <person name="Wang S."/>
        </authorList>
    </citation>
    <scope>NUCLEOTIDE SEQUENCE</scope>
    <source>
        <tissue evidence="14">Brain</tissue>
    </source>
</reference>
<dbReference type="GO" id="GO:0043138">
    <property type="term" value="F:3'-5' DNA helicase activity"/>
    <property type="evidence" value="ECO:0007669"/>
    <property type="project" value="UniProtKB-EC"/>
</dbReference>
<accession>V9II46</accession>
<proteinExistence type="evidence at transcript level"/>
<dbReference type="InterPro" id="IPR014001">
    <property type="entry name" value="Helicase_ATP-bd"/>
</dbReference>
<evidence type="ECO:0000256" key="12">
    <source>
        <dbReference type="ARBA" id="ARBA00049360"/>
    </source>
</evidence>
<evidence type="ECO:0000256" key="5">
    <source>
        <dbReference type="ARBA" id="ARBA00022806"/>
    </source>
</evidence>
<dbReference type="GO" id="GO:0005694">
    <property type="term" value="C:chromosome"/>
    <property type="evidence" value="ECO:0007669"/>
    <property type="project" value="TreeGrafter"/>
</dbReference>
<keyword evidence="6" id="KW-0067">ATP-binding</keyword>
<dbReference type="EC" id="5.6.2.4" evidence="11"/>
<keyword evidence="4" id="KW-0378">Hydrolase</keyword>
<dbReference type="SUPFAM" id="SSF52540">
    <property type="entry name" value="P-loop containing nucleoside triphosphate hydrolases"/>
    <property type="match status" value="1"/>
</dbReference>
<dbReference type="PANTHER" id="PTHR13710">
    <property type="entry name" value="DNA HELICASE RECQ FAMILY MEMBER"/>
    <property type="match status" value="1"/>
</dbReference>
<dbReference type="GO" id="GO:0000724">
    <property type="term" value="P:double-strand break repair via homologous recombination"/>
    <property type="evidence" value="ECO:0007669"/>
    <property type="project" value="TreeGrafter"/>
</dbReference>
<dbReference type="InterPro" id="IPR027417">
    <property type="entry name" value="P-loop_NTPase"/>
</dbReference>
<evidence type="ECO:0000256" key="3">
    <source>
        <dbReference type="ARBA" id="ARBA00022741"/>
    </source>
</evidence>
<keyword evidence="7" id="KW-0238">DNA-binding</keyword>
<evidence type="ECO:0000256" key="10">
    <source>
        <dbReference type="ARBA" id="ARBA00034617"/>
    </source>
</evidence>
<dbReference type="GO" id="GO:0005737">
    <property type="term" value="C:cytoplasm"/>
    <property type="evidence" value="ECO:0007669"/>
    <property type="project" value="TreeGrafter"/>
</dbReference>
<keyword evidence="9" id="KW-0539">Nucleus</keyword>
<dbReference type="EMBL" id="JR048651">
    <property type="protein sequence ID" value="AEY60720.1"/>
    <property type="molecule type" value="mRNA"/>
</dbReference>
<evidence type="ECO:0000313" key="14">
    <source>
        <dbReference type="EMBL" id="AEY60720.1"/>
    </source>
</evidence>
<evidence type="ECO:0000256" key="9">
    <source>
        <dbReference type="ARBA" id="ARBA00023242"/>
    </source>
</evidence>
<keyword evidence="8" id="KW-0413">Isomerase</keyword>
<comment type="similarity">
    <text evidence="2">Belongs to the helicase family. RecQ subfamily.</text>
</comment>
<dbReference type="SMART" id="SM00487">
    <property type="entry name" value="DEXDc"/>
    <property type="match status" value="1"/>
</dbReference>
<evidence type="ECO:0000256" key="4">
    <source>
        <dbReference type="ARBA" id="ARBA00022801"/>
    </source>
</evidence>
<gene>
    <name evidence="14" type="ORF">ACCB09872</name>
</gene>
<evidence type="ECO:0000256" key="6">
    <source>
        <dbReference type="ARBA" id="ARBA00022840"/>
    </source>
</evidence>
<evidence type="ECO:0000256" key="7">
    <source>
        <dbReference type="ARBA" id="ARBA00023125"/>
    </source>
</evidence>
<dbReference type="PROSITE" id="PS51192">
    <property type="entry name" value="HELICASE_ATP_BIND_1"/>
    <property type="match status" value="1"/>
</dbReference>
<dbReference type="PANTHER" id="PTHR13710:SF108">
    <property type="entry name" value="ATP-DEPENDENT DNA HELICASE Q4"/>
    <property type="match status" value="1"/>
</dbReference>
<dbReference type="GO" id="GO:0003677">
    <property type="term" value="F:DNA binding"/>
    <property type="evidence" value="ECO:0007669"/>
    <property type="project" value="UniProtKB-KW"/>
</dbReference>
<evidence type="ECO:0000256" key="11">
    <source>
        <dbReference type="ARBA" id="ARBA00034808"/>
    </source>
</evidence>
<dbReference type="FunFam" id="3.40.50.300:FF:000772">
    <property type="entry name" value="ATP-dependent DNA helicase Q4"/>
    <property type="match status" value="1"/>
</dbReference>
<dbReference type="Pfam" id="PF00270">
    <property type="entry name" value="DEAD"/>
    <property type="match status" value="1"/>
</dbReference>
<name>V9II46_APICE</name>
<keyword evidence="5 14" id="KW-0347">Helicase</keyword>
<dbReference type="GO" id="GO:0005634">
    <property type="term" value="C:nucleus"/>
    <property type="evidence" value="ECO:0007669"/>
    <property type="project" value="UniProtKB-SubCell"/>
</dbReference>
<evidence type="ECO:0000256" key="1">
    <source>
        <dbReference type="ARBA" id="ARBA00004123"/>
    </source>
</evidence>
<keyword evidence="3" id="KW-0547">Nucleotide-binding</keyword>
<dbReference type="CDD" id="cd18018">
    <property type="entry name" value="DEXHc_RecQ4-like"/>
    <property type="match status" value="1"/>
</dbReference>
<dbReference type="GO" id="GO:0009378">
    <property type="term" value="F:four-way junction helicase activity"/>
    <property type="evidence" value="ECO:0007669"/>
    <property type="project" value="TreeGrafter"/>
</dbReference>
<sequence>MASRNAIIAHANRIDRLPEIPSFSSKMYESTVNEIKDKTNDDDLWEPIEDEEILCGHKIPDDLIQKLLPPEIGTVQPLYKLKDDQSCIETPSEVLDALRKFGHTTFRHGQEKAIMRILSGLSTLVTLSTGSGKSLCYQLPAYLYSQYSTCITLVISPLVSLMDDQVTGVPSFLSAACLHTNQTQKVRDNTMKMIKQGKINILLISPEAVVAGEKSTGFGALLRELPPIAFACIDEAHCISQWSHNFRPSYLMVCRVLKEKLGVKTVLALTATARKATAESIVNHLDIQDGIASVISDIPIPRNLLLTISKDENRDQALIKLLQSERFQECNSIIIYCTRREECVRIAGF</sequence>
<evidence type="ECO:0000259" key="13">
    <source>
        <dbReference type="PROSITE" id="PS51192"/>
    </source>
</evidence>
<comment type="subcellular location">
    <subcellularLocation>
        <location evidence="1">Nucleus</location>
    </subcellularLocation>
</comment>
<dbReference type="Gene3D" id="3.40.50.300">
    <property type="entry name" value="P-loop containing nucleotide triphosphate hydrolases"/>
    <property type="match status" value="2"/>
</dbReference>
<dbReference type="GO" id="GO:0005524">
    <property type="term" value="F:ATP binding"/>
    <property type="evidence" value="ECO:0007669"/>
    <property type="project" value="UniProtKB-KW"/>
</dbReference>
<dbReference type="AlphaFoldDB" id="V9II46"/>
<feature type="domain" description="Helicase ATP-binding" evidence="13">
    <location>
        <begin position="114"/>
        <end position="291"/>
    </location>
</feature>
<protein>
    <recommendedName>
        <fullName evidence="11">DNA 3'-5' helicase</fullName>
        <ecNumber evidence="11">5.6.2.4</ecNumber>
    </recommendedName>
</protein>
<dbReference type="InterPro" id="IPR011545">
    <property type="entry name" value="DEAD/DEAH_box_helicase_dom"/>
</dbReference>
<organism evidence="14">
    <name type="scientific">Apis cerana</name>
    <name type="common">Indian honeybee</name>
    <dbReference type="NCBI Taxonomy" id="7461"/>
    <lineage>
        <taxon>Eukaryota</taxon>
        <taxon>Metazoa</taxon>
        <taxon>Ecdysozoa</taxon>
        <taxon>Arthropoda</taxon>
        <taxon>Hexapoda</taxon>
        <taxon>Insecta</taxon>
        <taxon>Pterygota</taxon>
        <taxon>Neoptera</taxon>
        <taxon>Endopterygota</taxon>
        <taxon>Hymenoptera</taxon>
        <taxon>Apocrita</taxon>
        <taxon>Aculeata</taxon>
        <taxon>Apoidea</taxon>
        <taxon>Anthophila</taxon>
        <taxon>Apidae</taxon>
        <taxon>Apis</taxon>
    </lineage>
</organism>
<comment type="catalytic activity">
    <reaction evidence="10">
        <text>Couples ATP hydrolysis with the unwinding of duplex DNA by translocating in the 3'-5' direction.</text>
        <dbReference type="EC" id="5.6.2.4"/>
    </reaction>
</comment>
<evidence type="ECO:0000256" key="2">
    <source>
        <dbReference type="ARBA" id="ARBA00005446"/>
    </source>
</evidence>
<evidence type="ECO:0000256" key="8">
    <source>
        <dbReference type="ARBA" id="ARBA00023235"/>
    </source>
</evidence>